<dbReference type="Proteomes" id="UP001600894">
    <property type="component" value="Unassembled WGS sequence"/>
</dbReference>
<dbReference type="InterPro" id="IPR022712">
    <property type="entry name" value="Beta_Casp"/>
</dbReference>
<organism evidence="4 5">
    <name type="scientific">Enterocloster alcoholdehydrogenati</name>
    <dbReference type="NCBI Taxonomy" id="2547410"/>
    <lineage>
        <taxon>Bacteria</taxon>
        <taxon>Bacillati</taxon>
        <taxon>Bacillota</taxon>
        <taxon>Clostridia</taxon>
        <taxon>Lachnospirales</taxon>
        <taxon>Lachnospiraceae</taxon>
        <taxon>Enterocloster</taxon>
    </lineage>
</organism>
<dbReference type="SMART" id="SM01027">
    <property type="entry name" value="Beta-Casp"/>
    <property type="match status" value="1"/>
</dbReference>
<feature type="domain" description="Metallo-beta-lactamase" evidence="2">
    <location>
        <begin position="13"/>
        <end position="245"/>
    </location>
</feature>
<dbReference type="PANTHER" id="PTHR11203:SF37">
    <property type="entry name" value="INTEGRATOR COMPLEX SUBUNIT 11"/>
    <property type="match status" value="1"/>
</dbReference>
<gene>
    <name evidence="4" type="ORF">F130042H8_16640</name>
</gene>
<dbReference type="InterPro" id="IPR001279">
    <property type="entry name" value="Metallo-B-lactamas"/>
</dbReference>
<evidence type="ECO:0000259" key="2">
    <source>
        <dbReference type="SMART" id="SM00849"/>
    </source>
</evidence>
<dbReference type="CDD" id="cd16295">
    <property type="entry name" value="TTHA0252-CPSF-like_MBL-fold"/>
    <property type="match status" value="1"/>
</dbReference>
<dbReference type="EMBL" id="BAABXL010000001">
    <property type="protein sequence ID" value="GAA6268604.1"/>
    <property type="molecule type" value="Genomic_DNA"/>
</dbReference>
<evidence type="ECO:0000313" key="5">
    <source>
        <dbReference type="Proteomes" id="UP001600894"/>
    </source>
</evidence>
<dbReference type="InterPro" id="IPR011108">
    <property type="entry name" value="RMMBL"/>
</dbReference>
<evidence type="ECO:0000259" key="3">
    <source>
        <dbReference type="SMART" id="SM01027"/>
    </source>
</evidence>
<sequence>MRLTFIGADHEVTGSCHFLEVGDCRVLIDCGMEQGNNPYINAELPVSYSQIDYVFLTHAHIDHAGMLPWIYARGFKGQVITTYATRDLCDIMLRDSAHIQEMEAEWKNRKARRAGRTEVEALYTMEDAQQVLRHFEGVAYGQMFRLNDNLTLRFTDVGHLLGSASIEIWATEGDETRKIVFSGDIGNKNKPLIRDPQYITEADYVVMESTYGNRYHKRTTSYIESLTRIIQETLDRSGNVVIPAFAVGRTQELLYMIRHIKEQKLIHGHDGFLVYVDSPLAVEATQVFKENLMECYDEETKALVEQGINPIDFPGLRLSITSDDSKNINFDTTPKVIISAAGMCDAGRIRHHLKHNLWRPECSVVFAGYQAEGTLGRLLQDGAPAVKIFGEEIDVRAHIETIDGISGHADRDGLLTWILAFEKRPEHIFVVHGNEESCTSFTDTLANQLKLDADAPYSGSQFDLIRNCWICRTEPVLAEKEKETERKAAGAYTRLADAGSRLMEVISHNQGGANKDLARFTEQILALCEKWDR</sequence>
<evidence type="ECO:0000313" key="4">
    <source>
        <dbReference type="EMBL" id="GAA6268604.1"/>
    </source>
</evidence>
<dbReference type="Pfam" id="PF16661">
    <property type="entry name" value="Lactamase_B_6"/>
    <property type="match status" value="1"/>
</dbReference>
<accession>A0ABQ0AX50</accession>
<reference evidence="4 5" key="1">
    <citation type="submission" date="2024-04" db="EMBL/GenBank/DDBJ databases">
        <title>Defined microbial consortia suppress multidrug-resistant proinflammatory Enterobacteriaceae via ecological control.</title>
        <authorList>
            <person name="Furuichi M."/>
            <person name="Kawaguchi T."/>
            <person name="Pust M."/>
            <person name="Yasuma K."/>
            <person name="Plichta D."/>
            <person name="Hasegawa N."/>
            <person name="Ohya T."/>
            <person name="Bhattarai S."/>
            <person name="Sasajima S."/>
            <person name="Aoto Y."/>
            <person name="Tuganbaev T."/>
            <person name="Yaginuma M."/>
            <person name="Ueda M."/>
            <person name="Okahashi N."/>
            <person name="Amafuji K."/>
            <person name="Kiridooshi Y."/>
            <person name="Sugita K."/>
            <person name="Strazar M."/>
            <person name="Skelly A."/>
            <person name="Suda W."/>
            <person name="Hattori M."/>
            <person name="Nakamoto N."/>
            <person name="Caballero S."/>
            <person name="Norman J."/>
            <person name="Olle B."/>
            <person name="Tanoue T."/>
            <person name="Arita M."/>
            <person name="Bucci V."/>
            <person name="Atarashi K."/>
            <person name="Xavier R."/>
            <person name="Honda K."/>
        </authorList>
    </citation>
    <scope>NUCLEOTIDE SEQUENCE [LARGE SCALE GENOMIC DNA]</scope>
    <source>
        <strain evidence="5">f13</strain>
    </source>
</reference>
<comment type="caution">
    <text evidence="4">The sequence shown here is derived from an EMBL/GenBank/DDBJ whole genome shotgun (WGS) entry which is preliminary data.</text>
</comment>
<dbReference type="Pfam" id="PF10996">
    <property type="entry name" value="Beta-Casp"/>
    <property type="match status" value="1"/>
</dbReference>
<dbReference type="PANTHER" id="PTHR11203">
    <property type="entry name" value="CLEAVAGE AND POLYADENYLATION SPECIFICITY FACTOR FAMILY MEMBER"/>
    <property type="match status" value="1"/>
</dbReference>
<dbReference type="SMART" id="SM00849">
    <property type="entry name" value="Lactamase_B"/>
    <property type="match status" value="1"/>
</dbReference>
<name>A0ABQ0AX50_9FIRM</name>
<dbReference type="SUPFAM" id="SSF56281">
    <property type="entry name" value="Metallo-hydrolase/oxidoreductase"/>
    <property type="match status" value="1"/>
</dbReference>
<dbReference type="Gene3D" id="3.60.15.10">
    <property type="entry name" value="Ribonuclease Z/Hydroxyacylglutathione hydrolase-like"/>
    <property type="match status" value="1"/>
</dbReference>
<keyword evidence="1" id="KW-0378">Hydrolase</keyword>
<dbReference type="InterPro" id="IPR036866">
    <property type="entry name" value="RibonucZ/Hydroxyglut_hydro"/>
</dbReference>
<keyword evidence="5" id="KW-1185">Reference proteome</keyword>
<feature type="domain" description="Beta-Casp" evidence="3">
    <location>
        <begin position="250"/>
        <end position="379"/>
    </location>
</feature>
<dbReference type="Gene3D" id="3.40.50.10890">
    <property type="match status" value="1"/>
</dbReference>
<proteinExistence type="predicted"/>
<dbReference type="InterPro" id="IPR050698">
    <property type="entry name" value="MBL"/>
</dbReference>
<dbReference type="Pfam" id="PF07521">
    <property type="entry name" value="RMMBL"/>
    <property type="match status" value="1"/>
</dbReference>
<evidence type="ECO:0000256" key="1">
    <source>
        <dbReference type="ARBA" id="ARBA00022801"/>
    </source>
</evidence>
<protein>
    <submittedName>
        <fullName evidence="4">MBL fold metallo-hydrolase</fullName>
    </submittedName>
</protein>